<comment type="subcellular location">
    <subcellularLocation>
        <location evidence="1">Cell membrane</location>
        <topology evidence="1">Multi-pass membrane protein</topology>
    </subcellularLocation>
</comment>
<dbReference type="GO" id="GO:0005886">
    <property type="term" value="C:plasma membrane"/>
    <property type="evidence" value="ECO:0007669"/>
    <property type="project" value="UniProtKB-SubCell"/>
</dbReference>
<dbReference type="OrthoDB" id="2360475at2"/>
<evidence type="ECO:0000313" key="9">
    <source>
        <dbReference type="EMBL" id="MCY9597481.1"/>
    </source>
</evidence>
<protein>
    <submittedName>
        <fullName evidence="10">Lipopolysaccharide biosynthesis protein</fullName>
    </submittedName>
    <submittedName>
        <fullName evidence="9">Wzz/FepE/Etk N-terminal domain-containing protein</fullName>
    </submittedName>
</protein>
<dbReference type="Proteomes" id="UP000288943">
    <property type="component" value="Chromosome"/>
</dbReference>
<dbReference type="PANTHER" id="PTHR32309">
    <property type="entry name" value="TYROSINE-PROTEIN KINASE"/>
    <property type="match status" value="1"/>
</dbReference>
<evidence type="ECO:0000313" key="10">
    <source>
        <dbReference type="EMBL" id="QAV20681.1"/>
    </source>
</evidence>
<keyword evidence="5 7" id="KW-1133">Transmembrane helix</keyword>
<evidence type="ECO:0000256" key="1">
    <source>
        <dbReference type="ARBA" id="ARBA00004651"/>
    </source>
</evidence>
<dbReference type="Pfam" id="PF02706">
    <property type="entry name" value="Wzz"/>
    <property type="match status" value="1"/>
</dbReference>
<accession>A0A410X251</accession>
<feature type="transmembrane region" description="Helical" evidence="7">
    <location>
        <begin position="178"/>
        <end position="198"/>
    </location>
</feature>
<evidence type="ECO:0000256" key="6">
    <source>
        <dbReference type="ARBA" id="ARBA00023136"/>
    </source>
</evidence>
<sequence length="251" mass="27927">MSIDFEIKRYLAVLRKRLWLILLIVAAGCLITGVVSKYYLKPVYQASTKLIVNSPADTQGMLRLDMNAINTNISLIHTYKEIIKTPAIMDLVVKEHPEYGVTSDDLMRRIQFSSVSDTQIFTLSLEDASYSKAAQMINTVAQMFQKQIPNIMKIDNVFVLHEADPAKTPAPVKPNVPLNVAISFLASLMFAIGLVFALEYFDDTLKTEEDVEHYLGLPTLVAVPEIRAGDMKPKRTPIGKKVGEASGVPIQ</sequence>
<evidence type="ECO:0000256" key="3">
    <source>
        <dbReference type="ARBA" id="ARBA00022475"/>
    </source>
</evidence>
<dbReference type="EMBL" id="CP026520">
    <property type="protein sequence ID" value="QAV20681.1"/>
    <property type="molecule type" value="Genomic_DNA"/>
</dbReference>
<reference evidence="9 12" key="2">
    <citation type="submission" date="2022-05" db="EMBL/GenBank/DDBJ databases">
        <title>Genome Sequencing of Bee-Associated Microbes.</title>
        <authorList>
            <person name="Dunlap C."/>
        </authorList>
    </citation>
    <scope>NUCLEOTIDE SEQUENCE [LARGE SCALE GENOMIC DNA]</scope>
    <source>
        <strain evidence="9 12">NRRL B-23120</strain>
    </source>
</reference>
<keyword evidence="6 7" id="KW-0472">Membrane</keyword>
<dbReference type="KEGG" id="pchi:PC41400_24565"/>
<dbReference type="EMBL" id="JAMDMJ010000022">
    <property type="protein sequence ID" value="MCY9597481.1"/>
    <property type="molecule type" value="Genomic_DNA"/>
</dbReference>
<evidence type="ECO:0000256" key="7">
    <source>
        <dbReference type="SAM" id="Phobius"/>
    </source>
</evidence>
<gene>
    <name evidence="9" type="ORF">M5X16_17100</name>
    <name evidence="10" type="ORF">PC41400_24565</name>
</gene>
<feature type="transmembrane region" description="Helical" evidence="7">
    <location>
        <begin position="18"/>
        <end position="40"/>
    </location>
</feature>
<comment type="similarity">
    <text evidence="2">Belongs to the CpsC/CapA family.</text>
</comment>
<evidence type="ECO:0000313" key="12">
    <source>
        <dbReference type="Proteomes" id="UP001527202"/>
    </source>
</evidence>
<dbReference type="AlphaFoldDB" id="A0A410X251"/>
<name>A0A410X251_9BACL</name>
<evidence type="ECO:0000256" key="4">
    <source>
        <dbReference type="ARBA" id="ARBA00022692"/>
    </source>
</evidence>
<evidence type="ECO:0000313" key="11">
    <source>
        <dbReference type="Proteomes" id="UP000288943"/>
    </source>
</evidence>
<dbReference type="GeneID" id="95377969"/>
<evidence type="ECO:0000259" key="8">
    <source>
        <dbReference type="Pfam" id="PF02706"/>
    </source>
</evidence>
<evidence type="ECO:0000256" key="5">
    <source>
        <dbReference type="ARBA" id="ARBA00022989"/>
    </source>
</evidence>
<organism evidence="10 11">
    <name type="scientific">Paenibacillus chitinolyticus</name>
    <dbReference type="NCBI Taxonomy" id="79263"/>
    <lineage>
        <taxon>Bacteria</taxon>
        <taxon>Bacillati</taxon>
        <taxon>Bacillota</taxon>
        <taxon>Bacilli</taxon>
        <taxon>Bacillales</taxon>
        <taxon>Paenibacillaceae</taxon>
        <taxon>Paenibacillus</taxon>
    </lineage>
</organism>
<reference evidence="10 11" key="1">
    <citation type="submission" date="2018-01" db="EMBL/GenBank/DDBJ databases">
        <title>The whole genome sequencing and assembly of Paenibacillus chitinolyticus KCCM 41400 strain.</title>
        <authorList>
            <person name="Kim J.-Y."/>
            <person name="Park M.-K."/>
            <person name="Lee Y.-J."/>
            <person name="Yi H."/>
            <person name="Bahn Y.-S."/>
            <person name="Kim J.F."/>
            <person name="Lee D.-W."/>
        </authorList>
    </citation>
    <scope>NUCLEOTIDE SEQUENCE [LARGE SCALE GENOMIC DNA]</scope>
    <source>
        <strain evidence="10 11">KCCM 41400</strain>
    </source>
</reference>
<keyword evidence="4 7" id="KW-0812">Transmembrane</keyword>
<proteinExistence type="inferred from homology"/>
<evidence type="ECO:0000256" key="2">
    <source>
        <dbReference type="ARBA" id="ARBA00006683"/>
    </source>
</evidence>
<dbReference type="PANTHER" id="PTHR32309:SF13">
    <property type="entry name" value="FERRIC ENTEROBACTIN TRANSPORT PROTEIN FEPE"/>
    <property type="match status" value="1"/>
</dbReference>
<feature type="domain" description="Polysaccharide chain length determinant N-terminal" evidence="8">
    <location>
        <begin position="4"/>
        <end position="95"/>
    </location>
</feature>
<dbReference type="GO" id="GO:0004713">
    <property type="term" value="F:protein tyrosine kinase activity"/>
    <property type="evidence" value="ECO:0007669"/>
    <property type="project" value="TreeGrafter"/>
</dbReference>
<keyword evidence="12" id="KW-1185">Reference proteome</keyword>
<dbReference type="Proteomes" id="UP001527202">
    <property type="component" value="Unassembled WGS sequence"/>
</dbReference>
<dbReference type="RefSeq" id="WP_042230503.1">
    <property type="nucleotide sequence ID" value="NZ_CP026520.1"/>
</dbReference>
<keyword evidence="3" id="KW-1003">Cell membrane</keyword>
<dbReference type="InterPro" id="IPR003856">
    <property type="entry name" value="LPS_length_determ_N"/>
</dbReference>
<dbReference type="InterPro" id="IPR050445">
    <property type="entry name" value="Bact_polysacc_biosynth/exp"/>
</dbReference>